<comment type="caution">
    <text evidence="2">The sequence shown here is derived from an EMBL/GenBank/DDBJ whole genome shotgun (WGS) entry which is preliminary data.</text>
</comment>
<reference evidence="2 3" key="1">
    <citation type="submission" date="2018-04" db="EMBL/GenBank/DDBJ databases">
        <title>Genomic Encyclopedia of Type Strains, Phase IV (KMG-IV): sequencing the most valuable type-strain genomes for metagenomic binning, comparative biology and taxonomic classification.</title>
        <authorList>
            <person name="Goeker M."/>
        </authorList>
    </citation>
    <scope>NUCLEOTIDE SEQUENCE [LARGE SCALE GENOMIC DNA]</scope>
    <source>
        <strain evidence="2 3">DSM 104150</strain>
    </source>
</reference>
<dbReference type="RefSeq" id="WP_110263903.1">
    <property type="nucleotide sequence ID" value="NZ_CAWNXA010000002.1"/>
</dbReference>
<proteinExistence type="predicted"/>
<feature type="transmembrane region" description="Helical" evidence="1">
    <location>
        <begin position="73"/>
        <end position="96"/>
    </location>
</feature>
<keyword evidence="1" id="KW-0812">Transmembrane</keyword>
<evidence type="ECO:0000256" key="1">
    <source>
        <dbReference type="SAM" id="Phobius"/>
    </source>
</evidence>
<dbReference type="Proteomes" id="UP000248330">
    <property type="component" value="Unassembled WGS sequence"/>
</dbReference>
<organism evidence="2 3">
    <name type="scientific">Sinimarinibacterium flocculans</name>
    <dbReference type="NCBI Taxonomy" id="985250"/>
    <lineage>
        <taxon>Bacteria</taxon>
        <taxon>Pseudomonadati</taxon>
        <taxon>Pseudomonadota</taxon>
        <taxon>Gammaproteobacteria</taxon>
        <taxon>Nevskiales</taxon>
        <taxon>Nevskiaceae</taxon>
        <taxon>Sinimarinibacterium</taxon>
    </lineage>
</organism>
<keyword evidence="1" id="KW-1133">Transmembrane helix</keyword>
<dbReference type="OrthoDB" id="345818at2"/>
<protein>
    <submittedName>
        <fullName evidence="2">Uncharacterized protein</fullName>
    </submittedName>
</protein>
<evidence type="ECO:0000313" key="2">
    <source>
        <dbReference type="EMBL" id="PXV70211.1"/>
    </source>
</evidence>
<dbReference type="EMBL" id="QICN01000002">
    <property type="protein sequence ID" value="PXV70211.1"/>
    <property type="molecule type" value="Genomic_DNA"/>
</dbReference>
<accession>A0A318ECK2</accession>
<keyword evidence="1" id="KW-0472">Membrane</keyword>
<feature type="transmembrane region" description="Helical" evidence="1">
    <location>
        <begin position="117"/>
        <end position="142"/>
    </location>
</feature>
<keyword evidence="3" id="KW-1185">Reference proteome</keyword>
<sequence length="146" mass="15831">MTADLFCLLAAGVFFTSGLLTGVWKYVAIMNAETAQAPVYVDIAHRTSLMYAFSAILLREFVPYSPLGPTGTLWAVAVPILFFASAIAMYILHGILRDTDNQLRRPHVLGRGTVPGVLITVYMVALIAGEIGGFAILFYGLLRSAF</sequence>
<name>A0A318ECK2_9GAMM</name>
<dbReference type="AlphaFoldDB" id="A0A318ECK2"/>
<evidence type="ECO:0000313" key="3">
    <source>
        <dbReference type="Proteomes" id="UP000248330"/>
    </source>
</evidence>
<gene>
    <name evidence="2" type="ORF">C8D93_10263</name>
</gene>